<evidence type="ECO:0000313" key="16">
    <source>
        <dbReference type="Proteomes" id="UP001224775"/>
    </source>
</evidence>
<dbReference type="Proteomes" id="UP001224775">
    <property type="component" value="Unassembled WGS sequence"/>
</dbReference>
<dbReference type="GO" id="GO:0050660">
    <property type="term" value="F:flavin adenine dinucleotide binding"/>
    <property type="evidence" value="ECO:0007669"/>
    <property type="project" value="InterPro"/>
</dbReference>
<dbReference type="PANTHER" id="PTHR11082">
    <property type="entry name" value="TRNA-DIHYDROURIDINE SYNTHASE"/>
    <property type="match status" value="1"/>
</dbReference>
<evidence type="ECO:0000256" key="3">
    <source>
        <dbReference type="ARBA" id="ARBA00022643"/>
    </source>
</evidence>
<comment type="catalytic activity">
    <reaction evidence="12">
        <text>5,6-dihydrouridine(16) in tRNA + NAD(+) = uridine(16) in tRNA + NADH + H(+)</text>
        <dbReference type="Rhea" id="RHEA:53380"/>
        <dbReference type="Rhea" id="RHEA-COMP:13543"/>
        <dbReference type="Rhea" id="RHEA-COMP:13544"/>
        <dbReference type="ChEBI" id="CHEBI:15378"/>
        <dbReference type="ChEBI" id="CHEBI:57540"/>
        <dbReference type="ChEBI" id="CHEBI:57945"/>
        <dbReference type="ChEBI" id="CHEBI:65315"/>
        <dbReference type="ChEBI" id="CHEBI:74443"/>
        <dbReference type="EC" id="1.3.1.88"/>
    </reaction>
    <physiologicalReaction direction="right-to-left" evidence="12">
        <dbReference type="Rhea" id="RHEA:53382"/>
    </physiologicalReaction>
</comment>
<evidence type="ECO:0000259" key="14">
    <source>
        <dbReference type="Pfam" id="PF01207"/>
    </source>
</evidence>
<sequence>MQQSIRQAFMTKLQSKMRLPKGVYLSPMVRGSELAMRELARKHGNASLAYSPMLRDHDVISVHQLILSKDNEPDQQHRFQSFKGLKIDKAGRTDSVEETAYLLHETSSTDTPNLVVQLCGSSPQSLGEATSAVLDIYHKNSATLPFGIDLNLGCPQECAKREGFGAFLVEKDIDATISCIGSMRQAIDVYCSRVTTKPTLSAKIRVLDGGVDDTIVFAKKLKSAGIDFLAVHCRRRQEKHNGEPDWDAGREIVAALPDLPVVLNGGISCFNDVTLVTERTNCHGVMVATGYLSNHQAFNSTIQSETSTEPKSAVELASQYLDFAEIYPPPSYLYIQKHLRWIFRSSLQPENDHSFNATDWKDWRVKMWSFLVRPYLRSVEQFRGFLALYVQQSGNEDRVPDSILRLVSDVTFGSVKKAGKRTAREM</sequence>
<evidence type="ECO:0000256" key="9">
    <source>
        <dbReference type="ARBA" id="ARBA00038890"/>
    </source>
</evidence>
<dbReference type="EC" id="1.3.1.88" evidence="9"/>
<comment type="caution">
    <text evidence="15">The sequence shown here is derived from an EMBL/GenBank/DDBJ whole genome shotgun (WGS) entry which is preliminary data.</text>
</comment>
<organism evidence="15 16">
    <name type="scientific">Skeletonema marinoi</name>
    <dbReference type="NCBI Taxonomy" id="267567"/>
    <lineage>
        <taxon>Eukaryota</taxon>
        <taxon>Sar</taxon>
        <taxon>Stramenopiles</taxon>
        <taxon>Ochrophyta</taxon>
        <taxon>Bacillariophyta</taxon>
        <taxon>Coscinodiscophyceae</taxon>
        <taxon>Thalassiosirophycidae</taxon>
        <taxon>Thalassiosirales</taxon>
        <taxon>Skeletonemataceae</taxon>
        <taxon>Skeletonema</taxon>
        <taxon>Skeletonema marinoi-dohrnii complex</taxon>
    </lineage>
</organism>
<dbReference type="InterPro" id="IPR035587">
    <property type="entry name" value="DUS-like_FMN-bd"/>
</dbReference>
<evidence type="ECO:0000256" key="7">
    <source>
        <dbReference type="ARBA" id="ARBA00023027"/>
    </source>
</evidence>
<keyword evidence="4" id="KW-0819">tRNA processing</keyword>
<keyword evidence="6 15" id="KW-0560">Oxidoreductase</keyword>
<evidence type="ECO:0000256" key="6">
    <source>
        <dbReference type="ARBA" id="ARBA00023002"/>
    </source>
</evidence>
<dbReference type="PANTHER" id="PTHR11082:SF5">
    <property type="entry name" value="TRNA-DIHYDROURIDINE(16_17) SYNTHASE [NAD(P)(+)]-LIKE"/>
    <property type="match status" value="1"/>
</dbReference>
<evidence type="ECO:0000256" key="10">
    <source>
        <dbReference type="ARBA" id="ARBA00047287"/>
    </source>
</evidence>
<keyword evidence="7" id="KW-0520">NAD</keyword>
<keyword evidence="16" id="KW-1185">Reference proteome</keyword>
<reference evidence="15" key="1">
    <citation type="submission" date="2023-06" db="EMBL/GenBank/DDBJ databases">
        <title>Survivors Of The Sea: Transcriptome response of Skeletonema marinoi to long-term dormancy.</title>
        <authorList>
            <person name="Pinder M.I.M."/>
            <person name="Kourtchenko O."/>
            <person name="Robertson E.K."/>
            <person name="Larsson T."/>
            <person name="Maumus F."/>
            <person name="Osuna-Cruz C.M."/>
            <person name="Vancaester E."/>
            <person name="Stenow R."/>
            <person name="Vandepoele K."/>
            <person name="Ploug H."/>
            <person name="Bruchert V."/>
            <person name="Godhe A."/>
            <person name="Topel M."/>
        </authorList>
    </citation>
    <scope>NUCLEOTIDE SEQUENCE</scope>
    <source>
        <strain evidence="15">R05AC</strain>
    </source>
</reference>
<comment type="cofactor">
    <cofactor evidence="1">
        <name>FMN</name>
        <dbReference type="ChEBI" id="CHEBI:58210"/>
    </cofactor>
</comment>
<evidence type="ECO:0000256" key="4">
    <source>
        <dbReference type="ARBA" id="ARBA00022694"/>
    </source>
</evidence>
<name>A0AAD8XYV5_9STRA</name>
<feature type="domain" description="DUS-like FMN-binding" evidence="14">
    <location>
        <begin position="96"/>
        <end position="316"/>
    </location>
</feature>
<evidence type="ECO:0000256" key="11">
    <source>
        <dbReference type="ARBA" id="ARBA00047652"/>
    </source>
</evidence>
<keyword evidence="2" id="KW-0285">Flavoprotein</keyword>
<evidence type="ECO:0000256" key="8">
    <source>
        <dbReference type="ARBA" id="ARBA00038313"/>
    </source>
</evidence>
<dbReference type="GO" id="GO:0017150">
    <property type="term" value="F:tRNA dihydrouridine synthase activity"/>
    <property type="evidence" value="ECO:0007669"/>
    <property type="project" value="InterPro"/>
</dbReference>
<evidence type="ECO:0000313" key="15">
    <source>
        <dbReference type="EMBL" id="KAK1736159.1"/>
    </source>
</evidence>
<comment type="catalytic activity">
    <reaction evidence="11">
        <text>5,6-dihydrouridine(16) in tRNA + NADP(+) = uridine(16) in tRNA + NADPH + H(+)</text>
        <dbReference type="Rhea" id="RHEA:53376"/>
        <dbReference type="Rhea" id="RHEA-COMP:13543"/>
        <dbReference type="Rhea" id="RHEA-COMP:13544"/>
        <dbReference type="ChEBI" id="CHEBI:15378"/>
        <dbReference type="ChEBI" id="CHEBI:57783"/>
        <dbReference type="ChEBI" id="CHEBI:58349"/>
        <dbReference type="ChEBI" id="CHEBI:65315"/>
        <dbReference type="ChEBI" id="CHEBI:74443"/>
        <dbReference type="EC" id="1.3.1.88"/>
    </reaction>
    <physiologicalReaction direction="right-to-left" evidence="11">
        <dbReference type="Rhea" id="RHEA:53378"/>
    </physiologicalReaction>
</comment>
<accession>A0AAD8XYV5</accession>
<dbReference type="Pfam" id="PF01207">
    <property type="entry name" value="Dus"/>
    <property type="match status" value="1"/>
</dbReference>
<evidence type="ECO:0000256" key="2">
    <source>
        <dbReference type="ARBA" id="ARBA00022630"/>
    </source>
</evidence>
<keyword evidence="3" id="KW-0288">FMN</keyword>
<dbReference type="PROSITE" id="PS01136">
    <property type="entry name" value="UPF0034"/>
    <property type="match status" value="1"/>
</dbReference>
<dbReference type="SUPFAM" id="SSF51395">
    <property type="entry name" value="FMN-linked oxidoreductases"/>
    <property type="match status" value="1"/>
</dbReference>
<protein>
    <recommendedName>
        <fullName evidence="9">tRNA-dihydrouridine(16/17) synthase [NAD(P)(+)]</fullName>
        <ecNumber evidence="9">1.3.1.88</ecNumber>
    </recommendedName>
</protein>
<dbReference type="CDD" id="cd02801">
    <property type="entry name" value="DUS_like_FMN"/>
    <property type="match status" value="1"/>
</dbReference>
<comment type="catalytic activity">
    <reaction evidence="10">
        <text>5,6-dihydrouridine(17) in tRNA + NAD(+) = uridine(17) in tRNA + NADH + H(+)</text>
        <dbReference type="Rhea" id="RHEA:53372"/>
        <dbReference type="Rhea" id="RHEA-COMP:13541"/>
        <dbReference type="Rhea" id="RHEA-COMP:13542"/>
        <dbReference type="ChEBI" id="CHEBI:15378"/>
        <dbReference type="ChEBI" id="CHEBI:57540"/>
        <dbReference type="ChEBI" id="CHEBI:57945"/>
        <dbReference type="ChEBI" id="CHEBI:65315"/>
        <dbReference type="ChEBI" id="CHEBI:74443"/>
        <dbReference type="EC" id="1.3.1.88"/>
    </reaction>
    <physiologicalReaction direction="right-to-left" evidence="10">
        <dbReference type="Rhea" id="RHEA:53374"/>
    </physiologicalReaction>
</comment>
<evidence type="ECO:0000256" key="5">
    <source>
        <dbReference type="ARBA" id="ARBA00022857"/>
    </source>
</evidence>
<keyword evidence="5" id="KW-0521">NADP</keyword>
<evidence type="ECO:0000256" key="13">
    <source>
        <dbReference type="ARBA" id="ARBA00049467"/>
    </source>
</evidence>
<dbReference type="InterPro" id="IPR013785">
    <property type="entry name" value="Aldolase_TIM"/>
</dbReference>
<evidence type="ECO:0000256" key="12">
    <source>
        <dbReference type="ARBA" id="ARBA00048934"/>
    </source>
</evidence>
<dbReference type="Gene3D" id="3.20.20.70">
    <property type="entry name" value="Aldolase class I"/>
    <property type="match status" value="1"/>
</dbReference>
<dbReference type="EMBL" id="JATAAI010000030">
    <property type="protein sequence ID" value="KAK1736159.1"/>
    <property type="molecule type" value="Genomic_DNA"/>
</dbReference>
<proteinExistence type="inferred from homology"/>
<dbReference type="AlphaFoldDB" id="A0AAD8XYV5"/>
<comment type="similarity">
    <text evidence="8">Belongs to the Dus family. Dus1 subfamily.</text>
</comment>
<comment type="catalytic activity">
    <reaction evidence="13">
        <text>5,6-dihydrouridine(17) in tRNA + NADP(+) = uridine(17) in tRNA + NADPH + H(+)</text>
        <dbReference type="Rhea" id="RHEA:53368"/>
        <dbReference type="Rhea" id="RHEA-COMP:13541"/>
        <dbReference type="Rhea" id="RHEA-COMP:13542"/>
        <dbReference type="ChEBI" id="CHEBI:15378"/>
        <dbReference type="ChEBI" id="CHEBI:57783"/>
        <dbReference type="ChEBI" id="CHEBI:58349"/>
        <dbReference type="ChEBI" id="CHEBI:65315"/>
        <dbReference type="ChEBI" id="CHEBI:74443"/>
        <dbReference type="EC" id="1.3.1.88"/>
    </reaction>
    <physiologicalReaction direction="right-to-left" evidence="13">
        <dbReference type="Rhea" id="RHEA:53370"/>
    </physiologicalReaction>
</comment>
<evidence type="ECO:0000256" key="1">
    <source>
        <dbReference type="ARBA" id="ARBA00001917"/>
    </source>
</evidence>
<dbReference type="InterPro" id="IPR018517">
    <property type="entry name" value="tRNA_hU_synthase_CS"/>
</dbReference>
<gene>
    <name evidence="15" type="ORF">QTG54_013295</name>
</gene>